<evidence type="ECO:0000256" key="4">
    <source>
        <dbReference type="ARBA" id="ARBA00023002"/>
    </source>
</evidence>
<dbReference type="Gene3D" id="2.30.110.10">
    <property type="entry name" value="Electron Transport, Fmn-binding Protein, Chain A"/>
    <property type="match status" value="1"/>
</dbReference>
<organism evidence="6 7">
    <name type="scientific">Cnuibacter physcomitrellae</name>
    <dbReference type="NCBI Taxonomy" id="1619308"/>
    <lineage>
        <taxon>Bacteria</taxon>
        <taxon>Bacillati</taxon>
        <taxon>Actinomycetota</taxon>
        <taxon>Actinomycetes</taxon>
        <taxon>Micrococcales</taxon>
        <taxon>Microbacteriaceae</taxon>
        <taxon>Cnuibacter</taxon>
    </lineage>
</organism>
<keyword evidence="3" id="KW-0288">FMN</keyword>
<accession>A0A1X9LKV4</accession>
<reference evidence="6 7" key="1">
    <citation type="submission" date="2017-04" db="EMBL/GenBank/DDBJ databases">
        <authorList>
            <person name="Afonso C.L."/>
            <person name="Miller P.J."/>
            <person name="Scott M.A."/>
            <person name="Spackman E."/>
            <person name="Goraichik I."/>
            <person name="Dimitrov K.M."/>
            <person name="Suarez D.L."/>
            <person name="Swayne D.E."/>
        </authorList>
    </citation>
    <scope>NUCLEOTIDE SEQUENCE [LARGE SCALE GENOMIC DNA]</scope>
    <source>
        <strain evidence="7">XA(T)</strain>
    </source>
</reference>
<evidence type="ECO:0000256" key="2">
    <source>
        <dbReference type="ARBA" id="ARBA00022630"/>
    </source>
</evidence>
<dbReference type="GO" id="GO:0004733">
    <property type="term" value="F:pyridoxamine phosphate oxidase activity"/>
    <property type="evidence" value="ECO:0007669"/>
    <property type="project" value="InterPro"/>
</dbReference>
<feature type="domain" description="Pyridoxamine 5'-phosphate oxidase N-terminal" evidence="5">
    <location>
        <begin position="24"/>
        <end position="121"/>
    </location>
</feature>
<dbReference type="GO" id="GO:0008615">
    <property type="term" value="P:pyridoxine biosynthetic process"/>
    <property type="evidence" value="ECO:0007669"/>
    <property type="project" value="InterPro"/>
</dbReference>
<name>A0A1X9LKV4_9MICO</name>
<dbReference type="SUPFAM" id="SSF50475">
    <property type="entry name" value="FMN-binding split barrel"/>
    <property type="match status" value="1"/>
</dbReference>
<evidence type="ECO:0000259" key="5">
    <source>
        <dbReference type="Pfam" id="PF01243"/>
    </source>
</evidence>
<dbReference type="InterPro" id="IPR011576">
    <property type="entry name" value="Pyridox_Oxase_N"/>
</dbReference>
<dbReference type="PANTHER" id="PTHR10851">
    <property type="entry name" value="PYRIDOXINE-5-PHOSPHATE OXIDASE"/>
    <property type="match status" value="1"/>
</dbReference>
<gene>
    <name evidence="6" type="ORF">B5808_11760</name>
</gene>
<keyword evidence="4" id="KW-0560">Oxidoreductase</keyword>
<proteinExistence type="predicted"/>
<dbReference type="STRING" id="1619308.B5808_11760"/>
<sequence>MSAALPAPALALLQEWLPSNESPARPLMTLSTIGLDGYPDARSVLLSEWDEDGFFLHTDARSRKALQLGAEPRAALTLVWPELKRQLVVQGDAAPASADEETWAYGHRSRYLQLLAWLNDPAFAALPEVERVARWASFDAANPALSAPDTWQGFRVAPVRLTFWEGRDDAASRRREFALVSSTWQESLLPG</sequence>
<dbReference type="EMBL" id="CP020715">
    <property type="protein sequence ID" value="ARJ05824.1"/>
    <property type="molecule type" value="Genomic_DNA"/>
</dbReference>
<dbReference type="InterPro" id="IPR012349">
    <property type="entry name" value="Split_barrel_FMN-bd"/>
</dbReference>
<comment type="cofactor">
    <cofactor evidence="1">
        <name>FMN</name>
        <dbReference type="ChEBI" id="CHEBI:58210"/>
    </cofactor>
</comment>
<dbReference type="GO" id="GO:0010181">
    <property type="term" value="F:FMN binding"/>
    <property type="evidence" value="ECO:0007669"/>
    <property type="project" value="InterPro"/>
</dbReference>
<dbReference type="AlphaFoldDB" id="A0A1X9LKV4"/>
<evidence type="ECO:0000256" key="3">
    <source>
        <dbReference type="ARBA" id="ARBA00022643"/>
    </source>
</evidence>
<evidence type="ECO:0000256" key="1">
    <source>
        <dbReference type="ARBA" id="ARBA00001917"/>
    </source>
</evidence>
<dbReference type="RefSeq" id="WP_085019962.1">
    <property type="nucleotide sequence ID" value="NZ_BMHD01000001.1"/>
</dbReference>
<dbReference type="InterPro" id="IPR000659">
    <property type="entry name" value="Pyridox_Oxase"/>
</dbReference>
<keyword evidence="2" id="KW-0285">Flavoprotein</keyword>
<evidence type="ECO:0000313" key="7">
    <source>
        <dbReference type="Proteomes" id="UP000192775"/>
    </source>
</evidence>
<evidence type="ECO:0000313" key="6">
    <source>
        <dbReference type="EMBL" id="ARJ05824.1"/>
    </source>
</evidence>
<protein>
    <recommendedName>
        <fullName evidence="5">Pyridoxamine 5'-phosphate oxidase N-terminal domain-containing protein</fullName>
    </recommendedName>
</protein>
<dbReference type="Pfam" id="PF01243">
    <property type="entry name" value="PNPOx_N"/>
    <property type="match status" value="1"/>
</dbReference>
<dbReference type="Proteomes" id="UP000192775">
    <property type="component" value="Chromosome"/>
</dbReference>
<dbReference type="KEGG" id="cphy:B5808_11760"/>
<keyword evidence="7" id="KW-1185">Reference proteome</keyword>
<dbReference type="PANTHER" id="PTHR10851:SF0">
    <property type="entry name" value="PYRIDOXINE-5'-PHOSPHATE OXIDASE"/>
    <property type="match status" value="1"/>
</dbReference>